<name>A0ABQ2FA98_9MICO</name>
<proteinExistence type="predicted"/>
<dbReference type="SMART" id="SM00567">
    <property type="entry name" value="EZ_HEAT"/>
    <property type="match status" value="7"/>
</dbReference>
<reference evidence="2" key="1">
    <citation type="journal article" date="2019" name="Int. J. Syst. Evol. Microbiol.">
        <title>The Global Catalogue of Microorganisms (GCM) 10K type strain sequencing project: providing services to taxonomists for standard genome sequencing and annotation.</title>
        <authorList>
            <consortium name="The Broad Institute Genomics Platform"/>
            <consortium name="The Broad Institute Genome Sequencing Center for Infectious Disease"/>
            <person name="Wu L."/>
            <person name="Ma J."/>
        </authorList>
    </citation>
    <scope>NUCLEOTIDE SEQUENCE [LARGE SCALE GENOMIC DNA]</scope>
    <source>
        <strain evidence="2">CGMCC 1.5362</strain>
    </source>
</reference>
<comment type="caution">
    <text evidence="1">The sequence shown here is derived from an EMBL/GenBank/DDBJ whole genome shotgun (WGS) entry which is preliminary data.</text>
</comment>
<dbReference type="PANTHER" id="PTHR12697:SF5">
    <property type="entry name" value="DEOXYHYPUSINE HYDROXYLASE"/>
    <property type="match status" value="1"/>
</dbReference>
<protein>
    <recommendedName>
        <fullName evidence="3">HEAT repeat domain-containing protein</fullName>
    </recommendedName>
</protein>
<sequence length="255" mass="26549">MDTTPTTTDRPTKAALTALSHPDKDVRQEAAVRLGRAADPADVPALARALWAEPDFFVRETLTWALTRTPQSAAREAVAVLDGTDGDVRLQAVHLLSKIAEPSTVPAVSRLLDDPDPAVVDKAGWALSRVGHPEVVPLLLDRLGPSSLPARDALTRALAHLGAAAVPQLTDALTEGTDAVRAHAAEVLCVIGGPAAVEAVPALARALEDEVADVRLSAVMALRELVADPRATAALRSAAEASGDARVRAVARVSI</sequence>
<dbReference type="Gene3D" id="1.25.10.10">
    <property type="entry name" value="Leucine-rich Repeat Variant"/>
    <property type="match status" value="2"/>
</dbReference>
<keyword evidence="2" id="KW-1185">Reference proteome</keyword>
<organism evidence="1 2">
    <name type="scientific">Ornithinimicrobium pekingense</name>
    <dbReference type="NCBI Taxonomy" id="384677"/>
    <lineage>
        <taxon>Bacteria</taxon>
        <taxon>Bacillati</taxon>
        <taxon>Actinomycetota</taxon>
        <taxon>Actinomycetes</taxon>
        <taxon>Micrococcales</taxon>
        <taxon>Ornithinimicrobiaceae</taxon>
        <taxon>Ornithinimicrobium</taxon>
    </lineage>
</organism>
<dbReference type="InterPro" id="IPR011989">
    <property type="entry name" value="ARM-like"/>
</dbReference>
<accession>A0ABQ2FA98</accession>
<dbReference type="RefSeq" id="WP_022921599.1">
    <property type="nucleotide sequence ID" value="NZ_BMLB01000003.1"/>
</dbReference>
<dbReference type="InterPro" id="IPR004155">
    <property type="entry name" value="PBS_lyase_HEAT"/>
</dbReference>
<dbReference type="Proteomes" id="UP000662111">
    <property type="component" value="Unassembled WGS sequence"/>
</dbReference>
<dbReference type="SUPFAM" id="SSF48371">
    <property type="entry name" value="ARM repeat"/>
    <property type="match status" value="2"/>
</dbReference>
<dbReference type="InterPro" id="IPR016024">
    <property type="entry name" value="ARM-type_fold"/>
</dbReference>
<evidence type="ECO:0008006" key="3">
    <source>
        <dbReference type="Google" id="ProtNLM"/>
    </source>
</evidence>
<evidence type="ECO:0000313" key="2">
    <source>
        <dbReference type="Proteomes" id="UP000662111"/>
    </source>
</evidence>
<evidence type="ECO:0000313" key="1">
    <source>
        <dbReference type="EMBL" id="GGK67928.1"/>
    </source>
</evidence>
<dbReference type="EMBL" id="BMLB01000003">
    <property type="protein sequence ID" value="GGK67928.1"/>
    <property type="molecule type" value="Genomic_DNA"/>
</dbReference>
<gene>
    <name evidence="1" type="ORF">GCM10011509_15380</name>
</gene>
<dbReference type="PANTHER" id="PTHR12697">
    <property type="entry name" value="PBS LYASE HEAT-LIKE PROTEIN"/>
    <property type="match status" value="1"/>
</dbReference>
<dbReference type="Pfam" id="PF13646">
    <property type="entry name" value="HEAT_2"/>
    <property type="match status" value="3"/>
</dbReference>